<reference evidence="23" key="2">
    <citation type="submission" date="2022-06" db="UniProtKB">
        <authorList>
            <consortium name="EnsemblMetazoa"/>
        </authorList>
    </citation>
    <scope>IDENTIFICATION</scope>
    <source>
        <strain evidence="23">p50T (Dazao)</strain>
    </source>
</reference>
<dbReference type="InterPro" id="IPR044125">
    <property type="entry name" value="Adenylation_DNA_ligase_IV"/>
</dbReference>
<dbReference type="InterPro" id="IPR011990">
    <property type="entry name" value="TPR-like_helical_dom_sf"/>
</dbReference>
<sequence>MELEIEIESKSVTQSNAKDPSFGVKMELEKELTKKFLCGEMSFADYSNEWYYNDDEDGENVEIDKEYEYEEGHQSTTSKDKHQQRRRRFTHLPPALLGLMGEANLRFARGDKETAEQMCHEIIKQVPTASEPYQTLAQIYESDADKTLQFSLLAAHLSRSDANEWLRLATICSQRQEIRQEMSCYNQAIKADPQNLSIHLKRLELLTEIEEQGNIPIHTLSITRVKCYHKIVSCMKATDGDTIMKYARLAAKIYHSNNEIERMLQVFGIAYKKCSSLFTLEDVNIFLEALISLKQFETCLEIFVAVLGVVIEAEINTIKNSNGVVEEQTTYTKCQIPNDLPIDLKTKLLVCFIHLGATNLVKMLLDDFLSHDVEKAGDLYMDIEEALSSVGHHELAMQVLEPLVKNTSFDLGAVWLKHADCLYNLGREDDSIHSYYKVLKHAPQHPDARCKLYSLLEKKGCIDEALDILQQDYKYVVSAALFYEHCCALKRHGRLLKYLENTTLFALLRLLLPKLERERPAYNLKEKSLGSLLVRVLALSKKSPVAKQLLHFRSVSNSQESDFAGVVYFILKYKVGTDAEELTIGQINEALDKIATHAENRSDILDQTFSYILRKLTAEQLKWFLRIILKDMRLGVSDNHILSCFHPDAPEIYKMTNSLSKVCKELEEDESRPTELGLQLNYAVTPMLSERLDVTDVQQYLSPDKTYHIEKKFDGERFQMHMKDGVFKYFSKKGHSESFTKTYGETYKEGLLTPFLKDSFGSDVKNFVIDGEMMGWHKELQSFGSKSMPYNIKKITENSKVRPCFCAFDILYYNDKSLVGPPEHGGLPLDERLPLLDNLFKDIRGVIQHSARRAVHKSSDVLDALNEAMQNDEEGIVVKDTKSYYISSQRKAGWYKIKPEYTEGVLADLDLVIIGADEAADKTHGRANSFVVACAELSSTGRPQRWLSVSHVSNGLTHEERAGLCAELELHWKRTADHPPPEHLVFNERKPDFWIEPDHSVVLQIHATELVRTPKFGTPYTLQFPRVERLRHDKPVNDAMTIDEFKKLIKNHSPVIKLAVNAISEDQLNKTSAKSPRKRQKKVLQVAEQFRTGIQDKVEVISNALAGRRICILSDEEDCSRTELIKIVESHGGQVVANYDESCWCCVSGRCTSAVRACVRARRVDVLRAGWLRALRTAPAPLPPPHPLHALALSPATRLHHAARYDIHADSYTEPADKTTLIMCFEKMDKMPQIHLMPDEMLELDRTLFGGHTPLSFLRPCVIHFVALNDLNVLLAKMYGASVCDANEPSLTHVIVPECIASETLNEMKKKHVDTISFVGMRWLEECFSQAKIINERDYLF</sequence>
<dbReference type="InterPro" id="IPR012308">
    <property type="entry name" value="DNA_ligase_ATP-dep_N"/>
</dbReference>
<dbReference type="InterPro" id="IPR036420">
    <property type="entry name" value="BRCT_dom_sf"/>
</dbReference>
<evidence type="ECO:0000256" key="8">
    <source>
        <dbReference type="ARBA" id="ARBA00022737"/>
    </source>
</evidence>
<dbReference type="Pfam" id="PF01068">
    <property type="entry name" value="DNA_ligase_A_M"/>
    <property type="match status" value="1"/>
</dbReference>
<dbReference type="PROSITE" id="PS00333">
    <property type="entry name" value="DNA_LIGASE_A2"/>
    <property type="match status" value="1"/>
</dbReference>
<dbReference type="SUPFAM" id="SSF56091">
    <property type="entry name" value="DNA ligase/mRNA capping enzyme, catalytic domain"/>
    <property type="match status" value="1"/>
</dbReference>
<evidence type="ECO:0000256" key="6">
    <source>
        <dbReference type="ARBA" id="ARBA00022598"/>
    </source>
</evidence>
<evidence type="ECO:0000256" key="16">
    <source>
        <dbReference type="ARBA" id="ARBA00030676"/>
    </source>
</evidence>
<dbReference type="GO" id="GO:0071897">
    <property type="term" value="P:DNA biosynthetic process"/>
    <property type="evidence" value="ECO:0007669"/>
    <property type="project" value="InterPro"/>
</dbReference>
<dbReference type="Gene3D" id="2.40.50.140">
    <property type="entry name" value="Nucleic acid-binding proteins"/>
    <property type="match status" value="1"/>
</dbReference>
<name>A0A8R2DM99_BOMMO</name>
<keyword evidence="9" id="KW-0547">Nucleotide-binding</keyword>
<comment type="subcellular location">
    <subcellularLocation>
        <location evidence="2">Nucleus</location>
    </subcellularLocation>
</comment>
<protein>
    <recommendedName>
        <fullName evidence="5">DNA ligase 4</fullName>
        <ecNumber evidence="4">6.5.1.1</ecNumber>
    </recommendedName>
    <alternativeName>
        <fullName evidence="17">DNA ligase IV</fullName>
    </alternativeName>
    <alternativeName>
        <fullName evidence="16">Polydeoxyribonucleotide synthase [ATP] 4</fullName>
    </alternativeName>
</protein>
<dbReference type="Pfam" id="PF00533">
    <property type="entry name" value="BRCT"/>
    <property type="match status" value="1"/>
</dbReference>
<dbReference type="PROSITE" id="PS50005">
    <property type="entry name" value="TPR"/>
    <property type="match status" value="1"/>
</dbReference>
<dbReference type="GO" id="GO:0003677">
    <property type="term" value="F:DNA binding"/>
    <property type="evidence" value="ECO:0007669"/>
    <property type="project" value="InterPro"/>
</dbReference>
<dbReference type="InterPro" id="IPR012310">
    <property type="entry name" value="DNA_ligase_ATP-dep_cent"/>
</dbReference>
<dbReference type="GO" id="GO:0003910">
    <property type="term" value="F:DNA ligase (ATP) activity"/>
    <property type="evidence" value="ECO:0007669"/>
    <property type="project" value="UniProtKB-EC"/>
</dbReference>
<evidence type="ECO:0000256" key="18">
    <source>
        <dbReference type="ARBA" id="ARBA00034003"/>
    </source>
</evidence>
<evidence type="ECO:0000256" key="3">
    <source>
        <dbReference type="ARBA" id="ARBA00007572"/>
    </source>
</evidence>
<dbReference type="PROSITE" id="PS50160">
    <property type="entry name" value="DNA_LIGASE_A3"/>
    <property type="match status" value="1"/>
</dbReference>
<keyword evidence="19" id="KW-0802">TPR repeat</keyword>
<evidence type="ECO:0000256" key="5">
    <source>
        <dbReference type="ARBA" id="ARBA00022073"/>
    </source>
</evidence>
<dbReference type="Gene3D" id="1.25.40.10">
    <property type="entry name" value="Tetratricopeptide repeat domain"/>
    <property type="match status" value="2"/>
</dbReference>
<keyword evidence="8" id="KW-0677">Repeat</keyword>
<dbReference type="NCBIfam" id="TIGR00574">
    <property type="entry name" value="dnl1"/>
    <property type="match status" value="1"/>
</dbReference>
<evidence type="ECO:0000256" key="7">
    <source>
        <dbReference type="ARBA" id="ARBA00022723"/>
    </source>
</evidence>
<keyword evidence="6" id="KW-0436">Ligase</keyword>
<dbReference type="EC" id="6.5.1.1" evidence="4"/>
<evidence type="ECO:0000256" key="1">
    <source>
        <dbReference type="ARBA" id="ARBA00001946"/>
    </source>
</evidence>
<dbReference type="GO" id="GO:0032807">
    <property type="term" value="C:DNA ligase IV complex"/>
    <property type="evidence" value="ECO:0007669"/>
    <property type="project" value="TreeGrafter"/>
</dbReference>
<evidence type="ECO:0000259" key="22">
    <source>
        <dbReference type="PROSITE" id="PS50172"/>
    </source>
</evidence>
<dbReference type="Gene3D" id="1.10.3260.10">
    <property type="entry name" value="DNA ligase, ATP-dependent, N-terminal domain"/>
    <property type="match status" value="1"/>
</dbReference>
<dbReference type="Pfam" id="PF04679">
    <property type="entry name" value="DNA_ligase_A_C"/>
    <property type="match status" value="1"/>
</dbReference>
<comment type="catalytic activity">
    <reaction evidence="18">
        <text>ATP + (deoxyribonucleotide)n-3'-hydroxyl + 5'-phospho-(deoxyribonucleotide)m = (deoxyribonucleotide)n+m + AMP + diphosphate.</text>
        <dbReference type="EC" id="6.5.1.1"/>
    </reaction>
</comment>
<keyword evidence="12" id="KW-0460">Magnesium</keyword>
<dbReference type="PROSITE" id="PS50172">
    <property type="entry name" value="BRCT"/>
    <property type="match status" value="1"/>
</dbReference>
<dbReference type="GO" id="GO:0006297">
    <property type="term" value="P:nucleotide-excision repair, DNA gap filling"/>
    <property type="evidence" value="ECO:0007669"/>
    <property type="project" value="TreeGrafter"/>
</dbReference>
<evidence type="ECO:0000256" key="17">
    <source>
        <dbReference type="ARBA" id="ARBA00031942"/>
    </source>
</evidence>
<keyword evidence="7" id="KW-0479">Metal-binding</keyword>
<dbReference type="SUPFAM" id="SSF48452">
    <property type="entry name" value="TPR-like"/>
    <property type="match status" value="2"/>
</dbReference>
<dbReference type="GO" id="GO:0005958">
    <property type="term" value="C:DNA-dependent protein kinase-DNA ligase 4 complex"/>
    <property type="evidence" value="ECO:0007669"/>
    <property type="project" value="TreeGrafter"/>
</dbReference>
<keyword evidence="11" id="KW-0067">ATP-binding</keyword>
<dbReference type="InterPro" id="IPR012340">
    <property type="entry name" value="NA-bd_OB-fold"/>
</dbReference>
<evidence type="ECO:0000256" key="14">
    <source>
        <dbReference type="ARBA" id="ARBA00023204"/>
    </source>
</evidence>
<evidence type="ECO:0000313" key="24">
    <source>
        <dbReference type="Proteomes" id="UP000005204"/>
    </source>
</evidence>
<keyword evidence="24" id="KW-1185">Reference proteome</keyword>
<evidence type="ECO:0000256" key="10">
    <source>
        <dbReference type="ARBA" id="ARBA00022763"/>
    </source>
</evidence>
<dbReference type="GO" id="GO:0006303">
    <property type="term" value="P:double-strand break repair via nonhomologous end joining"/>
    <property type="evidence" value="ECO:0007669"/>
    <property type="project" value="TreeGrafter"/>
</dbReference>
<evidence type="ECO:0000256" key="20">
    <source>
        <dbReference type="RuleBase" id="RU004196"/>
    </source>
</evidence>
<proteinExistence type="inferred from homology"/>
<dbReference type="CDD" id="cd07903">
    <property type="entry name" value="Adenylation_DNA_ligase_IV"/>
    <property type="match status" value="1"/>
</dbReference>
<reference evidence="24" key="1">
    <citation type="journal article" date="2008" name="Insect Biochem. Mol. Biol.">
        <title>The genome of a lepidopteran model insect, the silkworm Bombyx mori.</title>
        <authorList>
            <consortium name="International Silkworm Genome Consortium"/>
        </authorList>
    </citation>
    <scope>NUCLEOTIDE SEQUENCE [LARGE SCALE GENOMIC DNA]</scope>
    <source>
        <strain evidence="24">p50T</strain>
    </source>
</reference>
<keyword evidence="14" id="KW-0234">DNA repair</keyword>
<dbReference type="InterPro" id="IPR012309">
    <property type="entry name" value="DNA_ligase_ATP-dep_C"/>
</dbReference>
<evidence type="ECO:0000256" key="15">
    <source>
        <dbReference type="ARBA" id="ARBA00023242"/>
    </source>
</evidence>
<dbReference type="InterPro" id="IPR000977">
    <property type="entry name" value="DNA_ligase_ATP-dep"/>
</dbReference>
<dbReference type="InterPro" id="IPR036599">
    <property type="entry name" value="DNA_ligase_N_sf"/>
</dbReference>
<evidence type="ECO:0000313" key="23">
    <source>
        <dbReference type="EnsemblMetazoa" id="XP_021206275.1"/>
    </source>
</evidence>
<dbReference type="SUPFAM" id="SSF117018">
    <property type="entry name" value="ATP-dependent DNA ligase DNA-binding domain"/>
    <property type="match status" value="1"/>
</dbReference>
<evidence type="ECO:0000256" key="12">
    <source>
        <dbReference type="ARBA" id="ARBA00022842"/>
    </source>
</evidence>
<dbReference type="GO" id="GO:0006310">
    <property type="term" value="P:DNA recombination"/>
    <property type="evidence" value="ECO:0007669"/>
    <property type="project" value="UniProtKB-KW"/>
</dbReference>
<comment type="similarity">
    <text evidence="3 20">Belongs to the ATP-dependent DNA ligase family.</text>
</comment>
<dbReference type="GO" id="GO:0005524">
    <property type="term" value="F:ATP binding"/>
    <property type="evidence" value="ECO:0007669"/>
    <property type="project" value="UniProtKB-KW"/>
</dbReference>
<feature type="domain" description="ATP-dependent DNA ligase family profile" evidence="21">
    <location>
        <begin position="796"/>
        <end position="936"/>
    </location>
</feature>
<dbReference type="InterPro" id="IPR016059">
    <property type="entry name" value="DNA_ligase_ATP-dep_CS"/>
</dbReference>
<dbReference type="InterPro" id="IPR019734">
    <property type="entry name" value="TPR_rpt"/>
</dbReference>
<keyword evidence="13" id="KW-0233">DNA recombination</keyword>
<dbReference type="SUPFAM" id="SSF50249">
    <property type="entry name" value="Nucleic acid-binding proteins"/>
    <property type="match status" value="1"/>
</dbReference>
<dbReference type="Gene3D" id="3.30.470.30">
    <property type="entry name" value="DNA ligase/mRNA capping enzyme"/>
    <property type="match status" value="1"/>
</dbReference>
<evidence type="ECO:0000259" key="21">
    <source>
        <dbReference type="PROSITE" id="PS50160"/>
    </source>
</evidence>
<feature type="domain" description="BRCT" evidence="22">
    <location>
        <begin position="1275"/>
        <end position="1341"/>
    </location>
</feature>
<dbReference type="InterPro" id="IPR029710">
    <property type="entry name" value="LIG4"/>
</dbReference>
<dbReference type="EnsemblMetazoa" id="XM_021350600.2">
    <property type="protein sequence ID" value="XP_021206275.1"/>
    <property type="gene ID" value="LOC101745535"/>
</dbReference>
<evidence type="ECO:0000256" key="4">
    <source>
        <dbReference type="ARBA" id="ARBA00012727"/>
    </source>
</evidence>
<dbReference type="InterPro" id="IPR001357">
    <property type="entry name" value="BRCT_dom"/>
</dbReference>
<keyword evidence="15" id="KW-0539">Nucleus</keyword>
<evidence type="ECO:0000256" key="9">
    <source>
        <dbReference type="ARBA" id="ARBA00022741"/>
    </source>
</evidence>
<evidence type="ECO:0000256" key="19">
    <source>
        <dbReference type="PROSITE-ProRule" id="PRU00339"/>
    </source>
</evidence>
<dbReference type="PANTHER" id="PTHR45997:SF1">
    <property type="entry name" value="DNA LIGASE 4"/>
    <property type="match status" value="1"/>
</dbReference>
<evidence type="ECO:0000256" key="13">
    <source>
        <dbReference type="ARBA" id="ARBA00023172"/>
    </source>
</evidence>
<dbReference type="Gene3D" id="3.40.50.10190">
    <property type="entry name" value="BRCT domain"/>
    <property type="match status" value="2"/>
</dbReference>
<evidence type="ECO:0000256" key="2">
    <source>
        <dbReference type="ARBA" id="ARBA00004123"/>
    </source>
</evidence>
<dbReference type="Proteomes" id="UP000005204">
    <property type="component" value="Unassembled WGS sequence"/>
</dbReference>
<accession>A0A8R2DM99</accession>
<dbReference type="GO" id="GO:0046872">
    <property type="term" value="F:metal ion binding"/>
    <property type="evidence" value="ECO:0007669"/>
    <property type="project" value="UniProtKB-KW"/>
</dbReference>
<dbReference type="Pfam" id="PF04675">
    <property type="entry name" value="DNA_ligase_A_N"/>
    <property type="match status" value="1"/>
</dbReference>
<dbReference type="SUPFAM" id="SSF52113">
    <property type="entry name" value="BRCT domain"/>
    <property type="match status" value="2"/>
</dbReference>
<dbReference type="SMART" id="SM00028">
    <property type="entry name" value="TPR"/>
    <property type="match status" value="3"/>
</dbReference>
<dbReference type="PANTHER" id="PTHR45997">
    <property type="entry name" value="DNA LIGASE 4"/>
    <property type="match status" value="1"/>
</dbReference>
<keyword evidence="10" id="KW-0227">DNA damage</keyword>
<organism evidence="23 24">
    <name type="scientific">Bombyx mori</name>
    <name type="common">Silk moth</name>
    <dbReference type="NCBI Taxonomy" id="7091"/>
    <lineage>
        <taxon>Eukaryota</taxon>
        <taxon>Metazoa</taxon>
        <taxon>Ecdysozoa</taxon>
        <taxon>Arthropoda</taxon>
        <taxon>Hexapoda</taxon>
        <taxon>Insecta</taxon>
        <taxon>Pterygota</taxon>
        <taxon>Neoptera</taxon>
        <taxon>Endopterygota</taxon>
        <taxon>Lepidoptera</taxon>
        <taxon>Glossata</taxon>
        <taxon>Ditrysia</taxon>
        <taxon>Bombycoidea</taxon>
        <taxon>Bombycidae</taxon>
        <taxon>Bombycinae</taxon>
        <taxon>Bombyx</taxon>
    </lineage>
</organism>
<comment type="cofactor">
    <cofactor evidence="1">
        <name>Mg(2+)</name>
        <dbReference type="ChEBI" id="CHEBI:18420"/>
    </cofactor>
</comment>
<evidence type="ECO:0000256" key="11">
    <source>
        <dbReference type="ARBA" id="ARBA00022840"/>
    </source>
</evidence>
<dbReference type="SMART" id="SM00292">
    <property type="entry name" value="BRCT"/>
    <property type="match status" value="2"/>
</dbReference>
<feature type="repeat" description="TPR" evidence="19">
    <location>
        <begin position="162"/>
        <end position="195"/>
    </location>
</feature>